<feature type="compositionally biased region" description="Basic residues" evidence="5">
    <location>
        <begin position="1"/>
        <end position="10"/>
    </location>
</feature>
<dbReference type="InterPro" id="IPR016903">
    <property type="entry name" value="Nucleolar_cplx-assoc_3"/>
</dbReference>
<evidence type="ECO:0000256" key="1">
    <source>
        <dbReference type="ARBA" id="ARBA00004604"/>
    </source>
</evidence>
<dbReference type="PANTHER" id="PTHR14428:SF5">
    <property type="entry name" value="NUCLEOLAR COMPLEX PROTEIN 3 HOMOLOG"/>
    <property type="match status" value="1"/>
</dbReference>
<keyword evidence="4" id="KW-0539">Nucleus</keyword>
<gene>
    <name evidence="8" type="ORF">PAUS00366_LOCUS2666</name>
</gene>
<evidence type="ECO:0000259" key="7">
    <source>
        <dbReference type="Pfam" id="PF07540"/>
    </source>
</evidence>
<dbReference type="GO" id="GO:0005730">
    <property type="term" value="C:nucleolus"/>
    <property type="evidence" value="ECO:0007669"/>
    <property type="project" value="UniProtKB-SubCell"/>
</dbReference>
<evidence type="ECO:0000259" key="6">
    <source>
        <dbReference type="Pfam" id="PF03914"/>
    </source>
</evidence>
<proteinExistence type="inferred from homology"/>
<dbReference type="InterPro" id="IPR005612">
    <property type="entry name" value="CCAAT-binding_factor"/>
</dbReference>
<dbReference type="GO" id="GO:0003682">
    <property type="term" value="F:chromatin binding"/>
    <property type="evidence" value="ECO:0007669"/>
    <property type="project" value="TreeGrafter"/>
</dbReference>
<evidence type="ECO:0000256" key="5">
    <source>
        <dbReference type="SAM" id="MobiDB-lite"/>
    </source>
</evidence>
<dbReference type="EMBL" id="HBIX01003466">
    <property type="protein sequence ID" value="CAE0709946.1"/>
    <property type="molecule type" value="Transcribed_RNA"/>
</dbReference>
<feature type="compositionally biased region" description="Polar residues" evidence="5">
    <location>
        <begin position="29"/>
        <end position="44"/>
    </location>
</feature>
<dbReference type="InterPro" id="IPR016024">
    <property type="entry name" value="ARM-type_fold"/>
</dbReference>
<sequence length="635" mass="71690">MNGKNKRQRVNPKANGKGQNAKQKHSKKPQQSEPPSTASGETNIVVKSTNKLLTLSSEEKCNMVAELSELVLENPNKAFQMEKEIISGESNNECDVSREVRSISKVQQLLDLSRTHKNGEDEYIASLGIMSLLAIFKDILPSYRIRQQTEMERESKISKETKALWDYERALLTHYQQYLQVLEKAWERGQNQEEAGSSRLAITAMLSLCQLLKSAYHFNFRSNILSIVVRQMNNRNCDQVSIACCQAVEFVFEKDTQCEVAMEAARLVAKLVKEYRGALRPGVVRSFAKLPLRVHVDEAQAAKLAADANKKKRKKDRELADIESELREGSGEVDKIVLARCQSETLQSVILTYFRILRSTDSKTRHDILPAALEGLAKFSHLINIDTVVDLLDVLKELLVIVDTLPLEASLNCVLTAFQTLEGPGREMQIDQKEYIAPLYSQLARVGTEENSKKNTRILLLCLNAAFIKRREYSTVRVAAFVKQMFTVAMHSPVYTSVPLIALARQILQRYPSVHQLLESESDVITSGTYTPDVADPEHSNPFSTSAWELSCLKFHVHPQVREQVIAAAELKLIQLPAEAPDKLRKELSTDADEVYIQFRRQSKRHPLAGKASGKNQLRFITPRKPKITLFSISD</sequence>
<evidence type="ECO:0000256" key="2">
    <source>
        <dbReference type="ARBA" id="ARBA00007797"/>
    </source>
</evidence>
<comment type="subcellular location">
    <subcellularLocation>
        <location evidence="1">Nucleus</location>
        <location evidence="1">Nucleolus</location>
    </subcellularLocation>
</comment>
<dbReference type="Pfam" id="PF07540">
    <property type="entry name" value="NOC3p"/>
    <property type="match status" value="1"/>
</dbReference>
<keyword evidence="3" id="KW-0175">Coiled coil</keyword>
<feature type="region of interest" description="Disordered" evidence="5">
    <location>
        <begin position="1"/>
        <end position="44"/>
    </location>
</feature>
<dbReference type="InterPro" id="IPR011501">
    <property type="entry name" value="Noc3_N"/>
</dbReference>
<dbReference type="GO" id="GO:0006270">
    <property type="term" value="P:DNA replication initiation"/>
    <property type="evidence" value="ECO:0007669"/>
    <property type="project" value="TreeGrafter"/>
</dbReference>
<evidence type="ECO:0000256" key="4">
    <source>
        <dbReference type="ARBA" id="ARBA00023242"/>
    </source>
</evidence>
<dbReference type="Pfam" id="PF03914">
    <property type="entry name" value="CBF"/>
    <property type="match status" value="1"/>
</dbReference>
<dbReference type="PANTHER" id="PTHR14428">
    <property type="entry name" value="NUCLEOLAR COMPLEX PROTEIN 3"/>
    <property type="match status" value="1"/>
</dbReference>
<evidence type="ECO:0008006" key="9">
    <source>
        <dbReference type="Google" id="ProtNLM"/>
    </source>
</evidence>
<accession>A0A7S4ABC0</accession>
<comment type="similarity">
    <text evidence="2">Belongs to the CBF/MAK21 family.</text>
</comment>
<organism evidence="8">
    <name type="scientific">Pseudo-nitzschia australis</name>
    <dbReference type="NCBI Taxonomy" id="44445"/>
    <lineage>
        <taxon>Eukaryota</taxon>
        <taxon>Sar</taxon>
        <taxon>Stramenopiles</taxon>
        <taxon>Ochrophyta</taxon>
        <taxon>Bacillariophyta</taxon>
        <taxon>Bacillariophyceae</taxon>
        <taxon>Bacillariophycidae</taxon>
        <taxon>Bacillariales</taxon>
        <taxon>Bacillariaceae</taxon>
        <taxon>Pseudo-nitzschia</taxon>
    </lineage>
</organism>
<feature type="domain" description="CCAAT-binding factor" evidence="6">
    <location>
        <begin position="410"/>
        <end position="563"/>
    </location>
</feature>
<feature type="domain" description="Nucleolar complex-associated protein 3 N-terminal" evidence="7">
    <location>
        <begin position="64"/>
        <end position="178"/>
    </location>
</feature>
<reference evidence="8" key="1">
    <citation type="submission" date="2021-01" db="EMBL/GenBank/DDBJ databases">
        <authorList>
            <person name="Corre E."/>
            <person name="Pelletier E."/>
            <person name="Niang G."/>
            <person name="Scheremetjew M."/>
            <person name="Finn R."/>
            <person name="Kale V."/>
            <person name="Holt S."/>
            <person name="Cochrane G."/>
            <person name="Meng A."/>
            <person name="Brown T."/>
            <person name="Cohen L."/>
        </authorList>
    </citation>
    <scope>NUCLEOTIDE SEQUENCE</scope>
    <source>
        <strain evidence="8">10249 10 AB</strain>
    </source>
</reference>
<dbReference type="AlphaFoldDB" id="A0A7S4ABC0"/>
<protein>
    <recommendedName>
        <fullName evidence="9">Nucleolar complex protein 3 homolog</fullName>
    </recommendedName>
</protein>
<evidence type="ECO:0000313" key="8">
    <source>
        <dbReference type="EMBL" id="CAE0709946.1"/>
    </source>
</evidence>
<evidence type="ECO:0000256" key="3">
    <source>
        <dbReference type="ARBA" id="ARBA00023054"/>
    </source>
</evidence>
<name>A0A7S4ABC0_9STRA</name>
<dbReference type="SUPFAM" id="SSF48371">
    <property type="entry name" value="ARM repeat"/>
    <property type="match status" value="1"/>
</dbReference>